<dbReference type="AlphaFoldDB" id="A0A4E0RHL7"/>
<evidence type="ECO:0000256" key="1">
    <source>
        <dbReference type="SAM" id="MobiDB-lite"/>
    </source>
</evidence>
<name>A0A4E0RHL7_FASHE</name>
<dbReference type="Proteomes" id="UP000230066">
    <property type="component" value="Unassembled WGS sequence"/>
</dbReference>
<evidence type="ECO:0000313" key="2">
    <source>
        <dbReference type="EMBL" id="THD27256.1"/>
    </source>
</evidence>
<feature type="compositionally biased region" description="Polar residues" evidence="1">
    <location>
        <begin position="1"/>
        <end position="23"/>
    </location>
</feature>
<organism evidence="2 3">
    <name type="scientific">Fasciola hepatica</name>
    <name type="common">Liver fluke</name>
    <dbReference type="NCBI Taxonomy" id="6192"/>
    <lineage>
        <taxon>Eukaryota</taxon>
        <taxon>Metazoa</taxon>
        <taxon>Spiralia</taxon>
        <taxon>Lophotrochozoa</taxon>
        <taxon>Platyhelminthes</taxon>
        <taxon>Trematoda</taxon>
        <taxon>Digenea</taxon>
        <taxon>Plagiorchiida</taxon>
        <taxon>Echinostomata</taxon>
        <taxon>Echinostomatoidea</taxon>
        <taxon>Fasciolidae</taxon>
        <taxon>Fasciola</taxon>
    </lineage>
</organism>
<comment type="caution">
    <text evidence="2">The sequence shown here is derived from an EMBL/GenBank/DDBJ whole genome shotgun (WGS) entry which is preliminary data.</text>
</comment>
<accession>A0A4E0RHL7</accession>
<proteinExistence type="predicted"/>
<keyword evidence="3" id="KW-1185">Reference proteome</keyword>
<feature type="region of interest" description="Disordered" evidence="1">
    <location>
        <begin position="1"/>
        <end position="25"/>
    </location>
</feature>
<gene>
    <name evidence="2" type="ORF">D915_001820</name>
</gene>
<reference evidence="2" key="1">
    <citation type="submission" date="2019-03" db="EMBL/GenBank/DDBJ databases">
        <title>Improved annotation for the trematode Fasciola hepatica.</title>
        <authorList>
            <person name="Choi Y.-J."/>
            <person name="Martin J."/>
            <person name="Mitreva M."/>
        </authorList>
    </citation>
    <scope>NUCLEOTIDE SEQUENCE [LARGE SCALE GENOMIC DNA]</scope>
</reference>
<dbReference type="EMBL" id="JXXN02000480">
    <property type="protein sequence ID" value="THD27256.1"/>
    <property type="molecule type" value="Genomic_DNA"/>
</dbReference>
<protein>
    <submittedName>
        <fullName evidence="2">Uncharacterized protein</fullName>
    </submittedName>
</protein>
<feature type="compositionally biased region" description="Polar residues" evidence="1">
    <location>
        <begin position="118"/>
        <end position="127"/>
    </location>
</feature>
<feature type="region of interest" description="Disordered" evidence="1">
    <location>
        <begin position="113"/>
        <end position="145"/>
    </location>
</feature>
<sequence length="145" mass="15345">MGQSRVASMLNTDGGSRPGTTSDPPIPNISLAIFRGIHGQNFEWFNPTRISLAQLPLIGQLLKEISRNPLQLFQQRRGNSARYARCSEQWSNQAPATAAAAVVAGTALPGEVGRTGDEQSSGTTMAGQSGPHHCMPSMLQTKGSG</sequence>
<evidence type="ECO:0000313" key="3">
    <source>
        <dbReference type="Proteomes" id="UP000230066"/>
    </source>
</evidence>